<name>A0A1B6W0Q8_9NEIS</name>
<feature type="region of interest" description="Disordered" evidence="1">
    <location>
        <begin position="42"/>
        <end position="71"/>
    </location>
</feature>
<protein>
    <submittedName>
        <fullName evidence="2">Uncharacterized protein</fullName>
    </submittedName>
</protein>
<comment type="caution">
    <text evidence="2">The sequence shown here is derived from an EMBL/GenBank/DDBJ whole genome shotgun (WGS) entry which is preliminary data.</text>
</comment>
<evidence type="ECO:0000313" key="3">
    <source>
        <dbReference type="Proteomes" id="UP000077726"/>
    </source>
</evidence>
<reference evidence="3" key="1">
    <citation type="submission" date="2016-05" db="EMBL/GenBank/DDBJ databases">
        <title>Draft genome of Corynebacterium afermentans subsp. afermentans LCDC 88199T.</title>
        <authorList>
            <person name="Bernier A.-M."/>
            <person name="Bernard K."/>
        </authorList>
    </citation>
    <scope>NUCLEOTIDE SEQUENCE [LARGE SCALE GENOMIC DNA]</scope>
    <source>
        <strain evidence="3">NML130454</strain>
    </source>
</reference>
<dbReference type="EMBL" id="LXSQ01000007">
    <property type="protein sequence ID" value="OAM44191.1"/>
    <property type="molecule type" value="Genomic_DNA"/>
</dbReference>
<dbReference type="AlphaFoldDB" id="A0A1B6W0Q8"/>
<gene>
    <name evidence="2" type="ORF">A7Q00_02925</name>
</gene>
<organism evidence="2 3">
    <name type="scientific">Eikenella halliae</name>
    <dbReference type="NCBI Taxonomy" id="1795832"/>
    <lineage>
        <taxon>Bacteria</taxon>
        <taxon>Pseudomonadati</taxon>
        <taxon>Pseudomonadota</taxon>
        <taxon>Betaproteobacteria</taxon>
        <taxon>Neisseriales</taxon>
        <taxon>Neisseriaceae</taxon>
        <taxon>Eikenella</taxon>
    </lineage>
</organism>
<accession>A0A1B6W0Q8</accession>
<proteinExistence type="predicted"/>
<dbReference type="STRING" id="1795832.A7Q00_02925"/>
<dbReference type="Proteomes" id="UP000077726">
    <property type="component" value="Unassembled WGS sequence"/>
</dbReference>
<evidence type="ECO:0000256" key="1">
    <source>
        <dbReference type="SAM" id="MobiDB-lite"/>
    </source>
</evidence>
<sequence>MLGRFGLPEQRVLAMTLPELNSFMRQARQLLSAYQVVPLPVPTPAAKPAAAPPGKSSGTTFISKRVKKHEQ</sequence>
<keyword evidence="3" id="KW-1185">Reference proteome</keyword>
<evidence type="ECO:0000313" key="2">
    <source>
        <dbReference type="EMBL" id="OAM44191.1"/>
    </source>
</evidence>
<dbReference type="RefSeq" id="WP_064089146.1">
    <property type="nucleotide sequence ID" value="NZ_LXSQ01000007.1"/>
</dbReference>